<dbReference type="Gene3D" id="1.20.1250.20">
    <property type="entry name" value="MFS general substrate transporter like domains"/>
    <property type="match status" value="1"/>
</dbReference>
<dbReference type="EMBL" id="BAAATE010000038">
    <property type="protein sequence ID" value="GAA2694026.1"/>
    <property type="molecule type" value="Genomic_DNA"/>
</dbReference>
<feature type="transmembrane region" description="Helical" evidence="6">
    <location>
        <begin position="75"/>
        <end position="94"/>
    </location>
</feature>
<keyword evidence="8" id="KW-1185">Reference proteome</keyword>
<keyword evidence="4 6" id="KW-1133">Transmembrane helix</keyword>
<feature type="transmembrane region" description="Helical" evidence="6">
    <location>
        <begin position="46"/>
        <end position="63"/>
    </location>
</feature>
<dbReference type="Proteomes" id="UP001501666">
    <property type="component" value="Unassembled WGS sequence"/>
</dbReference>
<dbReference type="Pfam" id="PF07690">
    <property type="entry name" value="MFS_1"/>
    <property type="match status" value="1"/>
</dbReference>
<evidence type="ECO:0000256" key="1">
    <source>
        <dbReference type="ARBA" id="ARBA00004651"/>
    </source>
</evidence>
<dbReference type="SUPFAM" id="SSF103473">
    <property type="entry name" value="MFS general substrate transporter"/>
    <property type="match status" value="1"/>
</dbReference>
<feature type="transmembrane region" description="Helical" evidence="6">
    <location>
        <begin position="279"/>
        <end position="298"/>
    </location>
</feature>
<dbReference type="InterPro" id="IPR036259">
    <property type="entry name" value="MFS_trans_sf"/>
</dbReference>
<dbReference type="InterPro" id="IPR011701">
    <property type="entry name" value="MFS"/>
</dbReference>
<feature type="transmembrane region" description="Helical" evidence="6">
    <location>
        <begin position="172"/>
        <end position="191"/>
    </location>
</feature>
<evidence type="ECO:0000256" key="5">
    <source>
        <dbReference type="ARBA" id="ARBA00023136"/>
    </source>
</evidence>
<evidence type="ECO:0000256" key="2">
    <source>
        <dbReference type="ARBA" id="ARBA00022475"/>
    </source>
</evidence>
<evidence type="ECO:0000256" key="4">
    <source>
        <dbReference type="ARBA" id="ARBA00022989"/>
    </source>
</evidence>
<evidence type="ECO:0000313" key="8">
    <source>
        <dbReference type="Proteomes" id="UP001501666"/>
    </source>
</evidence>
<gene>
    <name evidence="7" type="ORF">GCM10010412_085850</name>
</gene>
<proteinExistence type="predicted"/>
<evidence type="ECO:0000256" key="6">
    <source>
        <dbReference type="SAM" id="Phobius"/>
    </source>
</evidence>
<evidence type="ECO:0000313" key="7">
    <source>
        <dbReference type="EMBL" id="GAA2694026.1"/>
    </source>
</evidence>
<accession>A0ABP6FL87</accession>
<comment type="subcellular location">
    <subcellularLocation>
        <location evidence="1">Cell membrane</location>
        <topology evidence="1">Multi-pass membrane protein</topology>
    </subcellularLocation>
</comment>
<feature type="transmembrane region" description="Helical" evidence="6">
    <location>
        <begin position="145"/>
        <end position="166"/>
    </location>
</feature>
<keyword evidence="5 6" id="KW-0472">Membrane</keyword>
<name>A0ABP6FL87_9ACTN</name>
<sequence>MMRAVLGRRDVRPVFLGMAASLLGDASLLLIPSILAKKLTGSDGAAGLALFFFTAPMCLAPLFGMVIDRVDRRRFLIGSCVVSAVALLPLALVSGQETFWLVYPVSMAMGCSYTAIFGALSGLLKTMLPCELLAQANNALQTARHGARLLGPLLGMAIYTGAGLWAAVAFDMLTFAVAAAAFALLPTTAPVPRPPFGRWRDEVTAGLRHIRAEPEIRSAARAFVLMFLAAGLTESLIFAVIESLGRSPEFTAVTSTAMGLGAIAGGFVVARAVDTLGELRMVGVGIVLYGLAIGMWLVSAEAAMVASMALAGASLTLSSVAVRTLLQRRSPDEVVGRVSTAFDALGGGAQLLSVAAGAAMVTLVDHRLLLVTVSTAVMLAGFHAVRASGGRQPVLE</sequence>
<feature type="transmembrane region" description="Helical" evidence="6">
    <location>
        <begin position="304"/>
        <end position="326"/>
    </location>
</feature>
<feature type="transmembrane region" description="Helical" evidence="6">
    <location>
        <begin position="100"/>
        <end position="124"/>
    </location>
</feature>
<dbReference type="CDD" id="cd06173">
    <property type="entry name" value="MFS_MefA_like"/>
    <property type="match status" value="1"/>
</dbReference>
<evidence type="ECO:0000256" key="3">
    <source>
        <dbReference type="ARBA" id="ARBA00022692"/>
    </source>
</evidence>
<feature type="transmembrane region" description="Helical" evidence="6">
    <location>
        <begin position="367"/>
        <end position="385"/>
    </location>
</feature>
<feature type="transmembrane region" description="Helical" evidence="6">
    <location>
        <begin position="253"/>
        <end position="272"/>
    </location>
</feature>
<reference evidence="8" key="1">
    <citation type="journal article" date="2019" name="Int. J. Syst. Evol. Microbiol.">
        <title>The Global Catalogue of Microorganisms (GCM) 10K type strain sequencing project: providing services to taxonomists for standard genome sequencing and annotation.</title>
        <authorList>
            <consortium name="The Broad Institute Genomics Platform"/>
            <consortium name="The Broad Institute Genome Sequencing Center for Infectious Disease"/>
            <person name="Wu L."/>
            <person name="Ma J."/>
        </authorList>
    </citation>
    <scope>NUCLEOTIDE SEQUENCE [LARGE SCALE GENOMIC DNA]</scope>
    <source>
        <strain evidence="8">JCM 6835</strain>
    </source>
</reference>
<feature type="transmembrane region" description="Helical" evidence="6">
    <location>
        <begin position="338"/>
        <end position="361"/>
    </location>
</feature>
<dbReference type="PANTHER" id="PTHR23513:SF6">
    <property type="entry name" value="MAJOR FACILITATOR SUPERFAMILY ASSOCIATED DOMAIN-CONTAINING PROTEIN"/>
    <property type="match status" value="1"/>
</dbReference>
<dbReference type="PANTHER" id="PTHR23513">
    <property type="entry name" value="INTEGRAL MEMBRANE EFFLUX PROTEIN-RELATED"/>
    <property type="match status" value="1"/>
</dbReference>
<keyword evidence="2" id="KW-1003">Cell membrane</keyword>
<protein>
    <submittedName>
        <fullName evidence="7">MFS transporter</fullName>
    </submittedName>
</protein>
<organism evidence="7 8">
    <name type="scientific">Nonomuraea recticatena</name>
    <dbReference type="NCBI Taxonomy" id="46178"/>
    <lineage>
        <taxon>Bacteria</taxon>
        <taxon>Bacillati</taxon>
        <taxon>Actinomycetota</taxon>
        <taxon>Actinomycetes</taxon>
        <taxon>Streptosporangiales</taxon>
        <taxon>Streptosporangiaceae</taxon>
        <taxon>Nonomuraea</taxon>
    </lineage>
</organism>
<feature type="transmembrane region" description="Helical" evidence="6">
    <location>
        <begin position="218"/>
        <end position="241"/>
    </location>
</feature>
<keyword evidence="3 6" id="KW-0812">Transmembrane</keyword>
<comment type="caution">
    <text evidence="7">The sequence shown here is derived from an EMBL/GenBank/DDBJ whole genome shotgun (WGS) entry which is preliminary data.</text>
</comment>